<dbReference type="InterPro" id="IPR005524">
    <property type="entry name" value="DUF318"/>
</dbReference>
<feature type="transmembrane region" description="Helical" evidence="7">
    <location>
        <begin position="71"/>
        <end position="90"/>
    </location>
</feature>
<evidence type="ECO:0000256" key="7">
    <source>
        <dbReference type="SAM" id="Phobius"/>
    </source>
</evidence>
<reference evidence="8" key="1">
    <citation type="submission" date="2020-04" db="EMBL/GenBank/DDBJ databases">
        <authorList>
            <person name="Zhang T."/>
        </authorList>
    </citation>
    <scope>NUCLEOTIDE SEQUENCE</scope>
    <source>
        <strain evidence="8">HKST-UBA15</strain>
    </source>
</reference>
<proteinExistence type="inferred from homology"/>
<dbReference type="GO" id="GO:0005886">
    <property type="term" value="C:plasma membrane"/>
    <property type="evidence" value="ECO:0007669"/>
    <property type="project" value="UniProtKB-SubCell"/>
</dbReference>
<evidence type="ECO:0000313" key="9">
    <source>
        <dbReference type="Proteomes" id="UP000745577"/>
    </source>
</evidence>
<protein>
    <submittedName>
        <fullName evidence="8">Permease</fullName>
    </submittedName>
</protein>
<reference evidence="8" key="2">
    <citation type="journal article" date="2021" name="Microbiome">
        <title>Successional dynamics and alternative stable states in a saline activated sludge microbial community over 9 years.</title>
        <authorList>
            <person name="Wang Y."/>
            <person name="Ye J."/>
            <person name="Ju F."/>
            <person name="Liu L."/>
            <person name="Boyd J.A."/>
            <person name="Deng Y."/>
            <person name="Parks D.H."/>
            <person name="Jiang X."/>
            <person name="Yin X."/>
            <person name="Woodcroft B.J."/>
            <person name="Tyson G.W."/>
            <person name="Hugenholtz P."/>
            <person name="Polz M.F."/>
            <person name="Zhang T."/>
        </authorList>
    </citation>
    <scope>NUCLEOTIDE SEQUENCE</scope>
    <source>
        <strain evidence="8">HKST-UBA15</strain>
    </source>
</reference>
<keyword evidence="5 7" id="KW-1133">Transmembrane helix</keyword>
<name>A0A955I8T1_9BACT</name>
<comment type="subcellular location">
    <subcellularLocation>
        <location evidence="1">Cell membrane</location>
        <topology evidence="1">Multi-pass membrane protein</topology>
    </subcellularLocation>
</comment>
<dbReference type="EMBL" id="JAGQLL010000076">
    <property type="protein sequence ID" value="MCA9380516.1"/>
    <property type="molecule type" value="Genomic_DNA"/>
</dbReference>
<evidence type="ECO:0000256" key="2">
    <source>
        <dbReference type="ARBA" id="ARBA00006386"/>
    </source>
</evidence>
<comment type="caution">
    <text evidence="8">The sequence shown here is derived from an EMBL/GenBank/DDBJ whole genome shotgun (WGS) entry which is preliminary data.</text>
</comment>
<evidence type="ECO:0000256" key="4">
    <source>
        <dbReference type="ARBA" id="ARBA00022692"/>
    </source>
</evidence>
<feature type="non-terminal residue" evidence="8">
    <location>
        <position position="117"/>
    </location>
</feature>
<evidence type="ECO:0000256" key="1">
    <source>
        <dbReference type="ARBA" id="ARBA00004651"/>
    </source>
</evidence>
<organism evidence="8 9">
    <name type="scientific">Candidatus Dojkabacteria bacterium</name>
    <dbReference type="NCBI Taxonomy" id="2099670"/>
    <lineage>
        <taxon>Bacteria</taxon>
        <taxon>Candidatus Dojkabacteria</taxon>
    </lineage>
</organism>
<dbReference type="Proteomes" id="UP000745577">
    <property type="component" value="Unassembled WGS sequence"/>
</dbReference>
<evidence type="ECO:0000256" key="6">
    <source>
        <dbReference type="ARBA" id="ARBA00023136"/>
    </source>
</evidence>
<gene>
    <name evidence="8" type="ORF">KC675_05040</name>
</gene>
<keyword evidence="6 7" id="KW-0472">Membrane</keyword>
<dbReference type="InterPro" id="IPR053166">
    <property type="entry name" value="UPF0718_permease"/>
</dbReference>
<comment type="similarity">
    <text evidence="2">Belongs to the UPF0718 family.</text>
</comment>
<sequence>MNLFYPLEFFAKFFTYGLLKISDSSYFGQALEFFIYDSIKIILLITLISFLMAVIRYYLPVERIKDVLTKRRWYGIDYLLAAVLGMITPFCSCSSIPLFLGFVGAGIPLGVTFTFLI</sequence>
<keyword evidence="4 7" id="KW-0812">Transmembrane</keyword>
<evidence type="ECO:0000256" key="3">
    <source>
        <dbReference type="ARBA" id="ARBA00022475"/>
    </source>
</evidence>
<feature type="transmembrane region" description="Helical" evidence="7">
    <location>
        <begin position="96"/>
        <end position="116"/>
    </location>
</feature>
<dbReference type="PANTHER" id="PTHR42775">
    <property type="entry name" value="PERMEASE RV2963-RELATED"/>
    <property type="match status" value="1"/>
</dbReference>
<dbReference type="Pfam" id="PF03773">
    <property type="entry name" value="ArsP_1"/>
    <property type="match status" value="1"/>
</dbReference>
<keyword evidence="3" id="KW-1003">Cell membrane</keyword>
<accession>A0A955I8T1</accession>
<dbReference type="AlphaFoldDB" id="A0A955I8T1"/>
<evidence type="ECO:0000313" key="8">
    <source>
        <dbReference type="EMBL" id="MCA9380516.1"/>
    </source>
</evidence>
<dbReference type="PANTHER" id="PTHR42775:SF2">
    <property type="entry name" value="PERMEASE"/>
    <property type="match status" value="1"/>
</dbReference>
<evidence type="ECO:0000256" key="5">
    <source>
        <dbReference type="ARBA" id="ARBA00022989"/>
    </source>
</evidence>
<feature type="transmembrane region" description="Helical" evidence="7">
    <location>
        <begin position="41"/>
        <end position="59"/>
    </location>
</feature>